<accession>A0A822EMM9</accession>
<dbReference type="EMBL" id="CAJOBR010071283">
    <property type="protein sequence ID" value="CAF5100469.1"/>
    <property type="molecule type" value="Genomic_DNA"/>
</dbReference>
<dbReference type="Proteomes" id="UP000663848">
    <property type="component" value="Unassembled WGS sequence"/>
</dbReference>
<feature type="non-terminal residue" evidence="1">
    <location>
        <position position="1"/>
    </location>
</feature>
<evidence type="ECO:0000313" key="2">
    <source>
        <dbReference type="Proteomes" id="UP000663848"/>
    </source>
</evidence>
<sequence length="80" mass="9196">PPPRIPVTPRTVHNDRTPLTKRVASGHNLAYTRNANGMRVRNSHGNLMDTDNDENLAFHDHYQPKIIDNKSRTSIPTHRY</sequence>
<proteinExistence type="predicted"/>
<gene>
    <name evidence="1" type="ORF">QYT958_LOCUS44818</name>
</gene>
<comment type="caution">
    <text evidence="1">The sequence shown here is derived from an EMBL/GenBank/DDBJ whole genome shotgun (WGS) entry which is preliminary data.</text>
</comment>
<feature type="non-terminal residue" evidence="1">
    <location>
        <position position="80"/>
    </location>
</feature>
<protein>
    <submittedName>
        <fullName evidence="1">Uncharacterized protein</fullName>
    </submittedName>
</protein>
<reference evidence="1" key="1">
    <citation type="submission" date="2021-02" db="EMBL/GenBank/DDBJ databases">
        <authorList>
            <person name="Nowell W R."/>
        </authorList>
    </citation>
    <scope>NUCLEOTIDE SEQUENCE</scope>
</reference>
<organism evidence="1 2">
    <name type="scientific">Rotaria socialis</name>
    <dbReference type="NCBI Taxonomy" id="392032"/>
    <lineage>
        <taxon>Eukaryota</taxon>
        <taxon>Metazoa</taxon>
        <taxon>Spiralia</taxon>
        <taxon>Gnathifera</taxon>
        <taxon>Rotifera</taxon>
        <taxon>Eurotatoria</taxon>
        <taxon>Bdelloidea</taxon>
        <taxon>Philodinida</taxon>
        <taxon>Philodinidae</taxon>
        <taxon>Rotaria</taxon>
    </lineage>
</organism>
<evidence type="ECO:0000313" key="1">
    <source>
        <dbReference type="EMBL" id="CAF5100469.1"/>
    </source>
</evidence>
<name>A0A822EMM9_9BILA</name>
<dbReference type="AlphaFoldDB" id="A0A822EMM9"/>